<sequence length="348" mass="37852">MFGSCFAPGRNGWASLDNTAEVPRRMHPRCRPGRIQGNVAPDHALPPTFVKTESCMRKQSLRLLAGASILATGIGWAYLHPLAWLNAMVPRTGHTRFSQLAYGADPRQGIDVYVPTANPTARRPMVVFFYGGSWQGGLRADYRFVGQALSSRGMVVAIPDYRVFPQVAFPGFMEDAAAAVRWARDHAAVYGADPDRLFLAGHSAGAQIALLLATDRSWLARAGLPSHALAGVIGLAGPYDFLPLRDSTLERIFPASQRTASQPIDFVRGGEPPILLGVGMRDDIVDPGNTERMAARLRTHGDAVQVRRYPRLTHEMMVGSLATPLIALKRLIPVGPVLDDVTDFVDAH</sequence>
<dbReference type="SUPFAM" id="SSF53474">
    <property type="entry name" value="alpha/beta-Hydrolases"/>
    <property type="match status" value="1"/>
</dbReference>
<dbReference type="Pfam" id="PF20434">
    <property type="entry name" value="BD-FAE"/>
    <property type="match status" value="1"/>
</dbReference>
<proteinExistence type="predicted"/>
<evidence type="ECO:0000256" key="1">
    <source>
        <dbReference type="ARBA" id="ARBA00022801"/>
    </source>
</evidence>
<dbReference type="InterPro" id="IPR049492">
    <property type="entry name" value="BD-FAE-like_dom"/>
</dbReference>
<dbReference type="InterPro" id="IPR050300">
    <property type="entry name" value="GDXG_lipolytic_enzyme"/>
</dbReference>
<protein>
    <submittedName>
        <fullName evidence="4">Alpha/beta hydrolase</fullName>
    </submittedName>
</protein>
<evidence type="ECO:0000313" key="4">
    <source>
        <dbReference type="EMBL" id="UWX72743.1"/>
    </source>
</evidence>
<evidence type="ECO:0000259" key="3">
    <source>
        <dbReference type="Pfam" id="PF20434"/>
    </source>
</evidence>
<dbReference type="EMBL" id="CP104215">
    <property type="protein sequence ID" value="UWX72743.1"/>
    <property type="molecule type" value="Genomic_DNA"/>
</dbReference>
<organism evidence="4 5">
    <name type="scientific">Burkholderia gladioli</name>
    <name type="common">Pseudomonas marginata</name>
    <name type="synonym">Phytomonas marginata</name>
    <dbReference type="NCBI Taxonomy" id="28095"/>
    <lineage>
        <taxon>Bacteria</taxon>
        <taxon>Pseudomonadati</taxon>
        <taxon>Pseudomonadota</taxon>
        <taxon>Betaproteobacteria</taxon>
        <taxon>Burkholderiales</taxon>
        <taxon>Burkholderiaceae</taxon>
        <taxon>Burkholderia</taxon>
    </lineage>
</organism>
<dbReference type="AlphaFoldDB" id="A0AB38TY04"/>
<dbReference type="PANTHER" id="PTHR48081">
    <property type="entry name" value="AB HYDROLASE SUPERFAMILY PROTEIN C4A8.06C"/>
    <property type="match status" value="1"/>
</dbReference>
<evidence type="ECO:0000256" key="2">
    <source>
        <dbReference type="SAM" id="MobiDB-lite"/>
    </source>
</evidence>
<feature type="region of interest" description="Disordered" evidence="2">
    <location>
        <begin position="24"/>
        <end position="44"/>
    </location>
</feature>
<dbReference type="RefSeq" id="WP_241163441.1">
    <property type="nucleotide sequence ID" value="NZ_CADEVX010000002.1"/>
</dbReference>
<accession>A0AB38TY04</accession>
<gene>
    <name evidence="4" type="ORF">NYZ96_30475</name>
</gene>
<dbReference type="PANTHER" id="PTHR48081:SF9">
    <property type="entry name" value="CARBOXYLESTERASE"/>
    <property type="match status" value="1"/>
</dbReference>
<dbReference type="GO" id="GO:0016787">
    <property type="term" value="F:hydrolase activity"/>
    <property type="evidence" value="ECO:0007669"/>
    <property type="project" value="UniProtKB-KW"/>
</dbReference>
<dbReference type="InterPro" id="IPR029058">
    <property type="entry name" value="AB_hydrolase_fold"/>
</dbReference>
<dbReference type="Gene3D" id="3.40.50.1820">
    <property type="entry name" value="alpha/beta hydrolase"/>
    <property type="match status" value="1"/>
</dbReference>
<keyword evidence="1 4" id="KW-0378">Hydrolase</keyword>
<dbReference type="Proteomes" id="UP001059745">
    <property type="component" value="Chromosome 2"/>
</dbReference>
<reference evidence="4" key="1">
    <citation type="submission" date="2022-09" db="EMBL/GenBank/DDBJ databases">
        <title>Genomic of Burkholderia gladioli.</title>
        <authorList>
            <person name="Wu H."/>
        </authorList>
    </citation>
    <scope>NUCLEOTIDE SEQUENCE</scope>
    <source>
        <strain evidence="4">ZN-S4</strain>
    </source>
</reference>
<feature type="domain" description="BD-FAE-like" evidence="3">
    <location>
        <begin position="110"/>
        <end position="297"/>
    </location>
</feature>
<name>A0AB38TY04_BURGA</name>
<evidence type="ECO:0000313" key="5">
    <source>
        <dbReference type="Proteomes" id="UP001059745"/>
    </source>
</evidence>